<evidence type="ECO:0000313" key="2">
    <source>
        <dbReference type="EMBL" id="MDY0395871.1"/>
    </source>
</evidence>
<name>A0ABU5C953_9BACI</name>
<sequence>MTAVSQFEKKNSPEKVVKHLQGFKLMLKHERENDAISAESYQHLYDSADYLMQKWQES</sequence>
<dbReference type="Proteomes" id="UP001281447">
    <property type="component" value="Unassembled WGS sequence"/>
</dbReference>
<evidence type="ECO:0000313" key="3">
    <source>
        <dbReference type="Proteomes" id="UP001281447"/>
    </source>
</evidence>
<organism evidence="2 3">
    <name type="scientific">Tigheibacillus halophilus</name>
    <dbReference type="NCBI Taxonomy" id="361280"/>
    <lineage>
        <taxon>Bacteria</taxon>
        <taxon>Bacillati</taxon>
        <taxon>Bacillota</taxon>
        <taxon>Bacilli</taxon>
        <taxon>Bacillales</taxon>
        <taxon>Bacillaceae</taxon>
        <taxon>Tigheibacillus</taxon>
    </lineage>
</organism>
<dbReference type="InterPro" id="IPR054470">
    <property type="entry name" value="FIMAH_dom"/>
</dbReference>
<keyword evidence="3" id="KW-1185">Reference proteome</keyword>
<dbReference type="Pfam" id="PF22888">
    <property type="entry name" value="FIMAH"/>
    <property type="match status" value="1"/>
</dbReference>
<evidence type="ECO:0000259" key="1">
    <source>
        <dbReference type="Pfam" id="PF22888"/>
    </source>
</evidence>
<proteinExistence type="predicted"/>
<dbReference type="EMBL" id="JAWDIP010000004">
    <property type="protein sequence ID" value="MDY0395871.1"/>
    <property type="molecule type" value="Genomic_DNA"/>
</dbReference>
<accession>A0ABU5C953</accession>
<comment type="caution">
    <text evidence="2">The sequence shown here is derived from an EMBL/GenBank/DDBJ whole genome shotgun (WGS) entry which is preliminary data.</text>
</comment>
<protein>
    <recommendedName>
        <fullName evidence="1">FIMAH domain-containing protein</fullName>
    </recommendedName>
</protein>
<feature type="domain" description="FIMAH" evidence="1">
    <location>
        <begin position="2"/>
        <end position="53"/>
    </location>
</feature>
<gene>
    <name evidence="2" type="ORF">RWE15_17645</name>
</gene>
<reference evidence="2 3" key="1">
    <citation type="submission" date="2023-10" db="EMBL/GenBank/DDBJ databases">
        <title>Virgibacillus halophilus 5B73C genome.</title>
        <authorList>
            <person name="Miliotis G."/>
            <person name="Sengupta P."/>
            <person name="Hameed A."/>
            <person name="Chuvochina M."/>
            <person name="Mcdonagh F."/>
            <person name="Simpson A.C."/>
            <person name="Singh N.K."/>
            <person name="Rekha P.D."/>
            <person name="Raman K."/>
            <person name="Hugenholtz P."/>
            <person name="Venkateswaran K."/>
        </authorList>
    </citation>
    <scope>NUCLEOTIDE SEQUENCE [LARGE SCALE GENOMIC DNA]</scope>
    <source>
        <strain evidence="2 3">5B73C</strain>
    </source>
</reference>